<accession>A0A9D5D8K4</accession>
<gene>
    <name evidence="2" type="ORF">J5N97_005457</name>
</gene>
<dbReference type="EMBL" id="JAGGNH010000001">
    <property type="protein sequence ID" value="KAJ0987101.1"/>
    <property type="molecule type" value="Genomic_DNA"/>
</dbReference>
<sequence length="163" mass="17549">MWREARECVSSSPNPPTTKATLTRVSSGTATKSSWVSTVLAEVGSVPGGSPELQSSPGMPSPGWWWMLEGYVAAPDDAGRFRDVRQGDGADLSQGIPSPFYHRSSKVDGILSGLVLIVQDHLLQGFCLIKRTHVTLANLLQLDLLIKDGDAKVTADIKFLNSK</sequence>
<dbReference type="Proteomes" id="UP001085076">
    <property type="component" value="Miscellaneous, Linkage group lg01"/>
</dbReference>
<organism evidence="2 3">
    <name type="scientific">Dioscorea zingiberensis</name>
    <dbReference type="NCBI Taxonomy" id="325984"/>
    <lineage>
        <taxon>Eukaryota</taxon>
        <taxon>Viridiplantae</taxon>
        <taxon>Streptophyta</taxon>
        <taxon>Embryophyta</taxon>
        <taxon>Tracheophyta</taxon>
        <taxon>Spermatophyta</taxon>
        <taxon>Magnoliopsida</taxon>
        <taxon>Liliopsida</taxon>
        <taxon>Dioscoreales</taxon>
        <taxon>Dioscoreaceae</taxon>
        <taxon>Dioscorea</taxon>
    </lineage>
</organism>
<comment type="caution">
    <text evidence="2">The sequence shown here is derived from an EMBL/GenBank/DDBJ whole genome shotgun (WGS) entry which is preliminary data.</text>
</comment>
<reference evidence="2" key="2">
    <citation type="journal article" date="2022" name="Hortic Res">
        <title>The genome of Dioscorea zingiberensis sheds light on the biosynthesis, origin and evolution of the medicinally important diosgenin saponins.</title>
        <authorList>
            <person name="Li Y."/>
            <person name="Tan C."/>
            <person name="Li Z."/>
            <person name="Guo J."/>
            <person name="Li S."/>
            <person name="Chen X."/>
            <person name="Wang C."/>
            <person name="Dai X."/>
            <person name="Yang H."/>
            <person name="Song W."/>
            <person name="Hou L."/>
            <person name="Xu J."/>
            <person name="Tong Z."/>
            <person name="Xu A."/>
            <person name="Yuan X."/>
            <person name="Wang W."/>
            <person name="Yang Q."/>
            <person name="Chen L."/>
            <person name="Sun Z."/>
            <person name="Wang K."/>
            <person name="Pan B."/>
            <person name="Chen J."/>
            <person name="Bao Y."/>
            <person name="Liu F."/>
            <person name="Qi X."/>
            <person name="Gang D.R."/>
            <person name="Wen J."/>
            <person name="Li J."/>
        </authorList>
    </citation>
    <scope>NUCLEOTIDE SEQUENCE</scope>
    <source>
        <strain evidence="2">Dzin_1.0</strain>
    </source>
</reference>
<keyword evidence="3" id="KW-1185">Reference proteome</keyword>
<evidence type="ECO:0000313" key="3">
    <source>
        <dbReference type="Proteomes" id="UP001085076"/>
    </source>
</evidence>
<feature type="compositionally biased region" description="Polar residues" evidence="1">
    <location>
        <begin position="9"/>
        <end position="27"/>
    </location>
</feature>
<dbReference type="OrthoDB" id="2015720at2759"/>
<proteinExistence type="predicted"/>
<reference evidence="2" key="1">
    <citation type="submission" date="2021-03" db="EMBL/GenBank/DDBJ databases">
        <authorList>
            <person name="Li Z."/>
            <person name="Yang C."/>
        </authorList>
    </citation>
    <scope>NUCLEOTIDE SEQUENCE</scope>
    <source>
        <strain evidence="2">Dzin_1.0</strain>
        <tissue evidence="2">Leaf</tissue>
    </source>
</reference>
<protein>
    <submittedName>
        <fullName evidence="2">Uncharacterized protein</fullName>
    </submittedName>
</protein>
<evidence type="ECO:0000313" key="2">
    <source>
        <dbReference type="EMBL" id="KAJ0987101.1"/>
    </source>
</evidence>
<name>A0A9D5D8K4_9LILI</name>
<feature type="region of interest" description="Disordered" evidence="1">
    <location>
        <begin position="1"/>
        <end position="27"/>
    </location>
</feature>
<dbReference type="AlphaFoldDB" id="A0A9D5D8K4"/>
<evidence type="ECO:0000256" key="1">
    <source>
        <dbReference type="SAM" id="MobiDB-lite"/>
    </source>
</evidence>